<organism evidence="2 3">
    <name type="scientific">Scomber scombrus</name>
    <name type="common">Atlantic mackerel</name>
    <name type="synonym">Scomber vernalis</name>
    <dbReference type="NCBI Taxonomy" id="13677"/>
    <lineage>
        <taxon>Eukaryota</taxon>
        <taxon>Metazoa</taxon>
        <taxon>Chordata</taxon>
        <taxon>Craniata</taxon>
        <taxon>Vertebrata</taxon>
        <taxon>Euteleostomi</taxon>
        <taxon>Actinopterygii</taxon>
        <taxon>Neopterygii</taxon>
        <taxon>Teleostei</taxon>
        <taxon>Neoteleostei</taxon>
        <taxon>Acanthomorphata</taxon>
        <taxon>Pelagiaria</taxon>
        <taxon>Scombriformes</taxon>
        <taxon>Scombridae</taxon>
        <taxon>Scomber</taxon>
    </lineage>
</organism>
<keyword evidence="3" id="KW-1185">Reference proteome</keyword>
<feature type="compositionally biased region" description="Polar residues" evidence="1">
    <location>
        <begin position="43"/>
        <end position="58"/>
    </location>
</feature>
<dbReference type="AlphaFoldDB" id="A0AAV1NK65"/>
<feature type="compositionally biased region" description="Basic and acidic residues" evidence="1">
    <location>
        <begin position="26"/>
        <end position="38"/>
    </location>
</feature>
<comment type="caution">
    <text evidence="2">The sequence shown here is derived from an EMBL/GenBank/DDBJ whole genome shotgun (WGS) entry which is preliminary data.</text>
</comment>
<dbReference type="Proteomes" id="UP001314229">
    <property type="component" value="Unassembled WGS sequence"/>
</dbReference>
<sequence>MRRVPAVLTSEIIARLHTCEDWNQCEGERERERERDRGGTALIVNNSSRETNGWSPNGFTPPPRPIDDVRYGSGEAPGGDGWSPASAAESLSNTAAASRALCCFAFLDEAV</sequence>
<proteinExistence type="predicted"/>
<feature type="region of interest" description="Disordered" evidence="1">
    <location>
        <begin position="24"/>
        <end position="90"/>
    </location>
</feature>
<accession>A0AAV1NK65</accession>
<reference evidence="2 3" key="1">
    <citation type="submission" date="2024-01" db="EMBL/GenBank/DDBJ databases">
        <authorList>
            <person name="Alioto T."/>
            <person name="Alioto T."/>
            <person name="Gomez Garrido J."/>
        </authorList>
    </citation>
    <scope>NUCLEOTIDE SEQUENCE [LARGE SCALE GENOMIC DNA]</scope>
</reference>
<name>A0AAV1NK65_SCOSC</name>
<dbReference type="EMBL" id="CAWUFR010000042">
    <property type="protein sequence ID" value="CAK6959966.1"/>
    <property type="molecule type" value="Genomic_DNA"/>
</dbReference>
<evidence type="ECO:0000313" key="2">
    <source>
        <dbReference type="EMBL" id="CAK6959966.1"/>
    </source>
</evidence>
<gene>
    <name evidence="2" type="ORF">FSCOSCO3_A015812</name>
</gene>
<evidence type="ECO:0000256" key="1">
    <source>
        <dbReference type="SAM" id="MobiDB-lite"/>
    </source>
</evidence>
<protein>
    <submittedName>
        <fullName evidence="2">Uncharacterized protein</fullName>
    </submittedName>
</protein>
<evidence type="ECO:0000313" key="3">
    <source>
        <dbReference type="Proteomes" id="UP001314229"/>
    </source>
</evidence>